<evidence type="ECO:0000256" key="2">
    <source>
        <dbReference type="PROSITE-ProRule" id="PRU00529"/>
    </source>
</evidence>
<keyword evidence="7" id="KW-1185">Reference proteome</keyword>
<dbReference type="InterPro" id="IPR004114">
    <property type="entry name" value="THUMP_dom"/>
</dbReference>
<evidence type="ECO:0000256" key="4">
    <source>
        <dbReference type="SAM" id="MobiDB-lite"/>
    </source>
</evidence>
<dbReference type="PANTHER" id="PTHR13452:SF10">
    <property type="entry name" value="THUMP DOMAIN-CONTAINING PROTEIN 1"/>
    <property type="match status" value="1"/>
</dbReference>
<dbReference type="SUPFAM" id="SSF143437">
    <property type="entry name" value="THUMP domain-like"/>
    <property type="match status" value="1"/>
</dbReference>
<feature type="domain" description="THUMP" evidence="5">
    <location>
        <begin position="126"/>
        <end position="232"/>
    </location>
</feature>
<dbReference type="Pfam" id="PF02926">
    <property type="entry name" value="THUMP"/>
    <property type="match status" value="1"/>
</dbReference>
<dbReference type="EMBL" id="OU963862">
    <property type="protein sequence ID" value="CAH0381900.1"/>
    <property type="molecule type" value="Genomic_DNA"/>
</dbReference>
<dbReference type="Gene3D" id="3.30.2300.10">
    <property type="entry name" value="THUMP superfamily"/>
    <property type="match status" value="1"/>
</dbReference>
<comment type="similarity">
    <text evidence="1">Belongs to the THUMPD1 family.</text>
</comment>
<keyword evidence="2" id="KW-0694">RNA-binding</keyword>
<reference evidence="6" key="1">
    <citation type="submission" date="2021-12" db="EMBL/GenBank/DDBJ databases">
        <authorList>
            <person name="King R."/>
        </authorList>
    </citation>
    <scope>NUCLEOTIDE SEQUENCE</scope>
</reference>
<feature type="compositionally biased region" description="Basic and acidic residues" evidence="4">
    <location>
        <begin position="251"/>
        <end position="274"/>
    </location>
</feature>
<dbReference type="PROSITE" id="PS51165">
    <property type="entry name" value="THUMP"/>
    <property type="match status" value="1"/>
</dbReference>
<organism evidence="6 7">
    <name type="scientific">Bemisia tabaci</name>
    <name type="common">Sweetpotato whitefly</name>
    <name type="synonym">Aleurodes tabaci</name>
    <dbReference type="NCBI Taxonomy" id="7038"/>
    <lineage>
        <taxon>Eukaryota</taxon>
        <taxon>Metazoa</taxon>
        <taxon>Ecdysozoa</taxon>
        <taxon>Arthropoda</taxon>
        <taxon>Hexapoda</taxon>
        <taxon>Insecta</taxon>
        <taxon>Pterygota</taxon>
        <taxon>Neoptera</taxon>
        <taxon>Paraneoptera</taxon>
        <taxon>Hemiptera</taxon>
        <taxon>Sternorrhyncha</taxon>
        <taxon>Aleyrodoidea</taxon>
        <taxon>Aleyrodidae</taxon>
        <taxon>Aleyrodinae</taxon>
        <taxon>Bemisia</taxon>
    </lineage>
</organism>
<dbReference type="SMART" id="SM00981">
    <property type="entry name" value="THUMP"/>
    <property type="match status" value="1"/>
</dbReference>
<evidence type="ECO:0000259" key="5">
    <source>
        <dbReference type="PROSITE" id="PS51165"/>
    </source>
</evidence>
<dbReference type="FunFam" id="3.30.2300.10:FF:000001">
    <property type="entry name" value="THUMP domain-containing protein 1"/>
    <property type="match status" value="1"/>
</dbReference>
<dbReference type="CDD" id="cd11717">
    <property type="entry name" value="THUMP_THUMPD1_like"/>
    <property type="match status" value="1"/>
</dbReference>
<feature type="coiled-coil region" evidence="3">
    <location>
        <begin position="67"/>
        <end position="94"/>
    </location>
</feature>
<accession>A0A9P0EWD1</accession>
<dbReference type="GO" id="GO:0006400">
    <property type="term" value="P:tRNA modification"/>
    <property type="evidence" value="ECO:0007669"/>
    <property type="project" value="InterPro"/>
</dbReference>
<evidence type="ECO:0000313" key="7">
    <source>
        <dbReference type="Proteomes" id="UP001152759"/>
    </source>
</evidence>
<dbReference type="InterPro" id="IPR040183">
    <property type="entry name" value="THUMPD1-like"/>
</dbReference>
<dbReference type="PANTHER" id="PTHR13452">
    <property type="entry name" value="THUMP DOMAIN CONTAINING PROTEIN 1-RELATED"/>
    <property type="match status" value="1"/>
</dbReference>
<evidence type="ECO:0000256" key="3">
    <source>
        <dbReference type="SAM" id="Coils"/>
    </source>
</evidence>
<gene>
    <name evidence="6" type="ORF">BEMITA_LOCUS1505</name>
</gene>
<sequence length="308" mass="35028">MMPKRKNFYRPQTHKKGKFCITPGLKGFICTCNIMNEKECVRESYNIMNEFSAKLFPEMKEPETAENVEASEVEDELAKEIEELKSSDDKTEQRKFSVVNTDIKGVVFIKTTLDDPVKLAHSILAEIADTKQQRTRFLLRMIPVEAVCRATVEDIKAAAVILFKKHFKCDSTTFSIIFNRRQNDNIDRMELVRELALLVTDCNPLHQANLKEPNLAVVVEVIRGICCLSVVPDYYKLRKYNLLELTNPTESGKKAEEKDTHSTDTENSEKKDDGSSETTATNDVNPDLGAQNPAVETTILKDEKERES</sequence>
<evidence type="ECO:0000313" key="6">
    <source>
        <dbReference type="EMBL" id="CAH0381900.1"/>
    </source>
</evidence>
<feature type="compositionally biased region" description="Basic and acidic residues" evidence="4">
    <location>
        <begin position="299"/>
        <end position="308"/>
    </location>
</feature>
<protein>
    <recommendedName>
        <fullName evidence="5">THUMP domain-containing protein</fullName>
    </recommendedName>
</protein>
<dbReference type="GO" id="GO:0003723">
    <property type="term" value="F:RNA binding"/>
    <property type="evidence" value="ECO:0007669"/>
    <property type="project" value="UniProtKB-UniRule"/>
</dbReference>
<proteinExistence type="inferred from homology"/>
<dbReference type="AlphaFoldDB" id="A0A9P0EWD1"/>
<name>A0A9P0EWD1_BEMTA</name>
<evidence type="ECO:0000256" key="1">
    <source>
        <dbReference type="ARBA" id="ARBA00060731"/>
    </source>
</evidence>
<dbReference type="Proteomes" id="UP001152759">
    <property type="component" value="Chromosome 1"/>
</dbReference>
<keyword evidence="3" id="KW-0175">Coiled coil</keyword>
<feature type="region of interest" description="Disordered" evidence="4">
    <location>
        <begin position="250"/>
        <end position="308"/>
    </location>
</feature>
<dbReference type="KEGG" id="btab:109036628"/>